<protein>
    <submittedName>
        <fullName evidence="2">Uncharacterized membrane protein</fullName>
    </submittedName>
</protein>
<dbReference type="InterPro" id="IPR008407">
    <property type="entry name" value="Brnchd-chn_aa_trnsp_AzlD"/>
</dbReference>
<keyword evidence="1" id="KW-0812">Transmembrane</keyword>
<dbReference type="EMBL" id="FOVR01000001">
    <property type="protein sequence ID" value="SFN67511.1"/>
    <property type="molecule type" value="Genomic_DNA"/>
</dbReference>
<feature type="transmembrane region" description="Helical" evidence="1">
    <location>
        <begin position="38"/>
        <end position="57"/>
    </location>
</feature>
<evidence type="ECO:0000313" key="3">
    <source>
        <dbReference type="Proteomes" id="UP000199236"/>
    </source>
</evidence>
<dbReference type="RefSeq" id="WP_090068758.1">
    <property type="nucleotide sequence ID" value="NZ_FOVR01000001.1"/>
</dbReference>
<keyword evidence="1" id="KW-0472">Membrane</keyword>
<dbReference type="Pfam" id="PF05437">
    <property type="entry name" value="AzlD"/>
    <property type="match status" value="1"/>
</dbReference>
<dbReference type="AlphaFoldDB" id="A0A1I5AYS7"/>
<sequence length="98" mass="10126">MTATFWIIIGGAIVTYLTRIGGHLILTRFDRIHPRVQAGLDAVPAAVLTTLVAPAVVDGGPSEWAAFAIAVVAGVRVSTIPMVIIGAVAVALLRQVLG</sequence>
<keyword evidence="1" id="KW-1133">Transmembrane helix</keyword>
<evidence type="ECO:0000256" key="1">
    <source>
        <dbReference type="SAM" id="Phobius"/>
    </source>
</evidence>
<proteinExistence type="predicted"/>
<dbReference type="Proteomes" id="UP000199236">
    <property type="component" value="Unassembled WGS sequence"/>
</dbReference>
<organism evidence="2 3">
    <name type="scientific">Cohaesibacter marisflavi</name>
    <dbReference type="NCBI Taxonomy" id="655353"/>
    <lineage>
        <taxon>Bacteria</taxon>
        <taxon>Pseudomonadati</taxon>
        <taxon>Pseudomonadota</taxon>
        <taxon>Alphaproteobacteria</taxon>
        <taxon>Hyphomicrobiales</taxon>
        <taxon>Cohaesibacteraceae</taxon>
    </lineage>
</organism>
<dbReference type="STRING" id="655353.SAMN04488056_101655"/>
<accession>A0A1I5AYS7</accession>
<evidence type="ECO:0000313" key="2">
    <source>
        <dbReference type="EMBL" id="SFN67511.1"/>
    </source>
</evidence>
<keyword evidence="3" id="KW-1185">Reference proteome</keyword>
<reference evidence="2 3" key="1">
    <citation type="submission" date="2016-10" db="EMBL/GenBank/DDBJ databases">
        <authorList>
            <person name="de Groot N.N."/>
        </authorList>
    </citation>
    <scope>NUCLEOTIDE SEQUENCE [LARGE SCALE GENOMIC DNA]</scope>
    <source>
        <strain evidence="2 3">CGMCC 1.9157</strain>
    </source>
</reference>
<feature type="transmembrane region" description="Helical" evidence="1">
    <location>
        <begin position="69"/>
        <end position="93"/>
    </location>
</feature>
<dbReference type="OrthoDB" id="7376361at2"/>
<gene>
    <name evidence="2" type="ORF">SAMN04488056_101655</name>
</gene>
<feature type="transmembrane region" description="Helical" evidence="1">
    <location>
        <begin position="6"/>
        <end position="26"/>
    </location>
</feature>
<name>A0A1I5AYS7_9HYPH</name>